<dbReference type="CDD" id="cd18808">
    <property type="entry name" value="SF1_C_Upf1"/>
    <property type="match status" value="2"/>
</dbReference>
<sequence length="3860" mass="439860">MSIFSLSIFRVTHRAEGHLFDADLLDPNKDRRLPLLDIDWFSQYRSDKEMDLPWSDGIYPSDVPRDFEEVRNREDRKERISLYWESMVNDQEPKVHKNALLHLMQDLKDEGNDLFKEGDFDNSWMHYRNALFIARILELRFYHIVDKEFKSTLFSNRAFCCLKKEMYIEAIKDCESALQIFPGNIKAYYRQVLALKAQNRLTDALSVAEQGMEIKPGVFKEILEELKELIEEENNTASVSAKNAKSVEDQELDDEWLQGTNIHVTKQIETKQKMPAKKNKGKSNKQRAQTNGTSNNNNAKVAVKPAQEIKNGDMESSGAESGDTDGTDDRLSEDENFVNNFMSIRNTTLGNPGHTFMHNFAPTVDISEPENKNQAMGLDCFSPPAGKSPSKVEFPHHTSTISSSASPLSSRTSTPSIRPMNPSAINEIKNIKFPLDDNYDWRLACRQCFVKIGEGIRGFQYRGNLPHECTRHILLVKVRREGMNWIKVRPRPESKFQQFGSYKICTHFSSGNPCVVGEEKCTFAHNTAEKTLWNMDRIGSFLLLEFISKLQQYKIDNGEELSRLQAVESNEDKSASIPGLNYKTKQTKPAPFVPVEPSPALVKQPLLPTPPRHQAPPSSLPAAPIMNRPPMPGPPPQRFHDPYRFMMPPPPPGMGPLPPRLPYPPLAPRSMFPMQGPPRMMPPFNAPTSQAQIRPNMMRAPAPRPVADSAPMEDPSESVSNFTQDFPPSLASKLEYKLVCKNCYKVNTLKGVYMYQPTQHVCEENVLVVREKHSNDPWLKIRERKNHRVFFGSYIMCNSVVVGGLCRYGEDNCSFAHNKWEQLLWTMEKDEEFNISEFIIQSRSKSLDKGYSIADILQRHSGYLSFVCKACFYNTPQMINREGAEGKCSGKGKHDWSDYKILAHFSTDGAVTIINPRGFQHKTAFFKVCKWLHYCRNRINAECRFAHSLVERDLWMFERDTGFSQEKIVELANKELGISTGATEMKTYTSEITPSATLFQAPAMKTQNVAPKAVPQVPDTKPLASVDEEGDDLCPFIIQELCLTCWKNGKKSFQDGTKDRCVKIHSNWKMNRVYLVSPSNKEIRVLPRKIPTGFRFILCSYIEKRGKCGYTGGGPCQFAHSQEELEIWQWMCVHDVKKLEDLYIASKEAQITRSAQKNKAISGESVVTVTKRVNLPTQVKYSMYYCSYCGKQCNSEKQWDEHTASEKHNFNVNSDKEHQWNHRQPPWGLPGTNYELCFKHVEGRKCPYSNVPDMYNMCQYAHSEEELDEWRERYEWRQMKREMARQEKVFSFMDELLEQYQSAEHGIKVIAEDLPDVEVTCDQELTIYEEKKNAVFAWIFDVQSKRTLEKVALLYNKDRLHFSLKENEIDKNTQIAQGDSFLVSHDRYRVEVHFTGNMFGSFNQWVIFDFGTLPVLVRKLYVEVGTVGTHERVRSLREKLQFDHWTAENREIVRYEGANVDELEKRLTSKYKSPTSSDSVISQHSVTTELNWNNYHHKMHQLLEMEEMKRHQIISSYNLCKTITVLGSIQEQMLVFPAQKGELFAKVPLAEYLTEDTDAGKLILTSVRSVLLAPQSQSGSNVYEGVIVGKDNFDFDGRGKEYLYLCLSSKCVQGLKLKPGMTLNVEIQFQMDRRWFCMMHYAVDNLSSTDVVFPDLSKIKPFHEKSTLSINSSVLNADQLTAVQHIVTERSEYNPPFVIYGPFGTGKTETIAQAVMVLIKERKDFKILICAQSNSAADLYITKHLDPFIEKTKSNAKIRRVYFKDRRVNTVQDKVKKYCMLTPDKTAFEFPTHEDITKHNIVIVTLSTSLLLAELGLQDYFTHIFVDEAAQTLEAEAIMPLTLASKNTCVVLAGDHQQISPKVYSPEACEQKFDMSLLERLFQYYDSFSHKIDPAKPLNILLRINYRTKMEILRFISAIFYGGPDKLESKANLPSVLEITPLMFYAVQGMEIQDSDSISFYNMSEVQEVVERVYELYNRWPTEWGERNPQTIGVVTPYYDQVLFIRKSLRKKHPELKNVTVERVNNVQGKEFRALFISTVRTRSLIDNNYNPDKECEGDGGNFGFLSDPKLLNTALTRAQSFVAVVGDPVALCAIGECLNVWKTYLKHCQNMKSIHPTSLTLDSIKQQVSNLAQSPARQRMVEMSGQNRPQALSLPTQGQLMPAPLSHPSMQGKAWSQSKLTLGGSPVVNAEVRPLTRSVSQLNEIRGRPTPHTQEDRIVYSYDWSECYDTATDDLLKQMAEEAIRMERSKKQKESSLFPDGPVYVEHIDFIETNGHIELCYSKDTTQSSKSEDFKEIQLYDEAHLQTMMQKYPDKFKRCIFSKDSDRMHAEVTEQRASHSVIEIGNVRDCGTAMDGDEVVVEILATEDIDELELDNMDTCLHGRVVGILNRKIDPEYKCFVCRVDPDNTGIMIPINPGAHQMYSLSASGERCNSEVPVYHISKEGQVVQSQAVKINQINCQETLFVVRFLKWHPKLYLPLGLTVGVIPAGTTQQTAINILNLEYDIKKETSKAVEQEVSSNFSSDFTIPIEEYSKRLDLREKWTFSISSGDSEEIGQALSIEETTDGNYFIGVHVSDVTYFVKVNSNIDTEARNKTESIILPNKEVIHMLPEKLSTDLCSIKPEVDRLTLSIFLTVTKSGEIIKAEPKRCIINSKTKFTFKEVADILMDPDAAADYLKSCIIVLFHMSRVWRRQRLGNASLYQEADITHQDKHSPEAYLMLQELMIQTNHKMAVFLLQHFPSMVPLYCQSQPNEAELELWRQEYFADALNSVALTKPFLDGNKTCQCKMACTCIINYMKRTSNIKVHDSFDVCQALWQALCEAAETGNVSFVQNVIIAAESHPQLAVALVKLNAIQRKSKYVCSADGTELGHYSLNLAPYVHFVNPLSRYMDLVMHRLSLAAIEGTAVGYNQSDIKQLCSYLTNSSDIVKQYQQAVQGIHLSLMLKSKPMTMLPSIERINEEEIVLCFPPTLGKIPDSKRVVKIKTLALREPAKPLDSKAVQLCWQEQIYDPEAPSEEIATNEEEEINPNQYIYQIPSFHWQKLLMSIRDENQSKLQTTVMSVKDQVKNPAHNKNFATEITTERLVNGKMVPYTDFTVKYGNSVLVEVQVVAETYNGLLTPAIQLLSIVPNLDICLEHRSDPRQCFAKERVQYASKKTYKDENDYVDSWLSVLNIEAAKTAVEETSSVVIRNVFLHWKTQGTGKKIYTAEFSLPLEFCKNRNIKFSNDSMLEDLFNPDNVHYAESYFMDFVCVRYCNLQVTGHKEQDRSVEQTLSGDAMVKWVGHCVVTSVTHNDKEFKVRLLLHQSNVEPPSYLRSPQINKTPCTIEWVSKTEKARQMECAIRTIPDSGQLVKDIALGKTPVASVDYRDVELLQQFPAPGLPPLDRVQEQAVSMAMKQPFTVISGPPGTGKSLMAARLIYMLSLRNKMVPVSGTKPQILVCTPSDQSLDVIVEQLNRLGQSCPKILRVYDEKVEQQEFPSPRLVPKLKLAVDSGDETLVVEERFALHHKIRNQDTLFGQSIVQFDMLFRLYPDDITSQQIEEYEATLRKAEVSELSEAEVVVCTCMTSARTLIKQGCNVNQVVIDNCGMASEPECMIPIVTFSSSKQVVVFGDCQQVPPKVSCPVARSLGLGASLLDRYRDRALTLNTQYRMQQGISDWVSMVTLGKTLECGNKDQKQEVALFSNDKSVTFCQFYGKEESIRQDAINQEESSLAVAVASKLVNRHRLTEESIVILSFCQEQSGLISKKLQQKGHKNITVLTVDCCQGQEWENVILSTVRSLPAHKVEVKSTTEWKNQHLGHLVNQGKVNLALTRAKKRLIILGNDNLLRCDALWEKYLHFCKSKGQVVDGRQYLKWLN</sequence>
<dbReference type="GO" id="GO:0035198">
    <property type="term" value="F:miRNA binding"/>
    <property type="evidence" value="ECO:0007669"/>
    <property type="project" value="InterPro"/>
</dbReference>
<feature type="compositionally biased region" description="Low complexity" evidence="5">
    <location>
        <begin position="295"/>
        <end position="304"/>
    </location>
</feature>
<dbReference type="InterPro" id="IPR011990">
    <property type="entry name" value="TPR-like_helical_dom_sf"/>
</dbReference>
<dbReference type="SUPFAM" id="SSF48452">
    <property type="entry name" value="TPR-like"/>
    <property type="match status" value="1"/>
</dbReference>
<feature type="region of interest" description="Disordered" evidence="5">
    <location>
        <begin position="234"/>
        <end position="332"/>
    </location>
</feature>
<dbReference type="InterPro" id="IPR039691">
    <property type="entry name" value="ZC3H7A/B"/>
</dbReference>
<dbReference type="PROSITE" id="PS50103">
    <property type="entry name" value="ZF_C3H1"/>
    <property type="match status" value="2"/>
</dbReference>
<dbReference type="PANTHER" id="PTHR14928:SF14">
    <property type="entry name" value="ACETAZOLAMIDE CONFERRING RESISTANCE PROTEIN ZAM"/>
    <property type="match status" value="1"/>
</dbReference>
<feature type="zinc finger region" description="C3H1-type" evidence="4">
    <location>
        <begin position="796"/>
        <end position="820"/>
    </location>
</feature>
<keyword evidence="3 4" id="KW-0862">Zinc</keyword>
<dbReference type="Gene3D" id="1.25.40.10">
    <property type="entry name" value="Tetratricopeptide repeat domain"/>
    <property type="match status" value="1"/>
</dbReference>
<dbReference type="InterPro" id="IPR013087">
    <property type="entry name" value="Znf_C2H2_type"/>
</dbReference>
<evidence type="ECO:0000313" key="7">
    <source>
        <dbReference type="EnsemblMetazoa" id="G3393.5:cds"/>
    </source>
</evidence>
<dbReference type="Pfam" id="PF25049">
    <property type="entry name" value="OB_HELZ2"/>
    <property type="match status" value="1"/>
</dbReference>
<dbReference type="Pfam" id="PF13087">
    <property type="entry name" value="AAA_12"/>
    <property type="match status" value="2"/>
</dbReference>
<dbReference type="SMART" id="SM00356">
    <property type="entry name" value="ZnF_C3H1"/>
    <property type="match status" value="5"/>
</dbReference>
<evidence type="ECO:0000313" key="8">
    <source>
        <dbReference type="Proteomes" id="UP000005408"/>
    </source>
</evidence>
<dbReference type="Proteomes" id="UP000005408">
    <property type="component" value="Unassembled WGS sequence"/>
</dbReference>
<dbReference type="InterPro" id="IPR036236">
    <property type="entry name" value="Znf_C2H2_sf"/>
</dbReference>
<accession>A0A8W8MR29</accession>
<feature type="domain" description="C3H1-type" evidence="6">
    <location>
        <begin position="796"/>
        <end position="820"/>
    </location>
</feature>
<dbReference type="EnsemblMetazoa" id="G3393.5">
    <property type="protein sequence ID" value="G3393.5:cds"/>
    <property type="gene ID" value="G3393"/>
</dbReference>
<dbReference type="InterPro" id="IPR001900">
    <property type="entry name" value="RNase_II/R"/>
</dbReference>
<evidence type="ECO:0000259" key="6">
    <source>
        <dbReference type="PROSITE" id="PS50103"/>
    </source>
</evidence>
<dbReference type="Gene3D" id="3.40.50.300">
    <property type="entry name" value="P-loop containing nucleotide triphosphate hydrolases"/>
    <property type="match status" value="4"/>
</dbReference>
<feature type="compositionally biased region" description="Basic residues" evidence="5">
    <location>
        <begin position="274"/>
        <end position="285"/>
    </location>
</feature>
<feature type="compositionally biased region" description="Low complexity" evidence="5">
    <location>
        <begin position="397"/>
        <end position="419"/>
    </location>
</feature>
<dbReference type="InterPro" id="IPR041677">
    <property type="entry name" value="DNA2/NAM7_AAA_11"/>
</dbReference>
<dbReference type="InterPro" id="IPR000571">
    <property type="entry name" value="Znf_CCCH"/>
</dbReference>
<dbReference type="InterPro" id="IPR041679">
    <property type="entry name" value="DNA2/NAM7-like_C"/>
</dbReference>
<organism evidence="7 8">
    <name type="scientific">Magallana gigas</name>
    <name type="common">Pacific oyster</name>
    <name type="synonym">Crassostrea gigas</name>
    <dbReference type="NCBI Taxonomy" id="29159"/>
    <lineage>
        <taxon>Eukaryota</taxon>
        <taxon>Metazoa</taxon>
        <taxon>Spiralia</taxon>
        <taxon>Lophotrochozoa</taxon>
        <taxon>Mollusca</taxon>
        <taxon>Bivalvia</taxon>
        <taxon>Autobranchia</taxon>
        <taxon>Pteriomorphia</taxon>
        <taxon>Ostreida</taxon>
        <taxon>Ostreoidea</taxon>
        <taxon>Ostreidae</taxon>
        <taxon>Magallana</taxon>
    </lineage>
</organism>
<reference evidence="7" key="1">
    <citation type="submission" date="2022-08" db="UniProtKB">
        <authorList>
            <consortium name="EnsemblMetazoa"/>
        </authorList>
    </citation>
    <scope>IDENTIFICATION</scope>
    <source>
        <strain evidence="7">05x7-T-G4-1.051#20</strain>
    </source>
</reference>
<proteinExistence type="predicted"/>
<keyword evidence="8" id="KW-1185">Reference proteome</keyword>
<dbReference type="InterPro" id="IPR019734">
    <property type="entry name" value="TPR_rpt"/>
</dbReference>
<dbReference type="SMART" id="SM00955">
    <property type="entry name" value="RNB"/>
    <property type="match status" value="1"/>
</dbReference>
<dbReference type="PANTHER" id="PTHR14928">
    <property type="entry name" value="MICRO-RNA BINDING ZINC FINGER CCCH DOMAIN-CONTAINING PROTEIN 7"/>
    <property type="match status" value="1"/>
</dbReference>
<dbReference type="GO" id="GO:0004540">
    <property type="term" value="F:RNA nuclease activity"/>
    <property type="evidence" value="ECO:0007669"/>
    <property type="project" value="InterPro"/>
</dbReference>
<protein>
    <recommendedName>
        <fullName evidence="6">C3H1-type domain-containing protein</fullName>
    </recommendedName>
</protein>
<feature type="domain" description="C3H1-type" evidence="6">
    <location>
        <begin position="499"/>
        <end position="528"/>
    </location>
</feature>
<dbReference type="Pfam" id="PF12171">
    <property type="entry name" value="zf-C2H2_jaz"/>
    <property type="match status" value="1"/>
</dbReference>
<keyword evidence="1 4" id="KW-0479">Metal-binding</keyword>
<dbReference type="GO" id="GO:0008270">
    <property type="term" value="F:zinc ion binding"/>
    <property type="evidence" value="ECO:0007669"/>
    <property type="project" value="UniProtKB-KW"/>
</dbReference>
<feature type="region of interest" description="Disordered" evidence="5">
    <location>
        <begin position="568"/>
        <end position="636"/>
    </location>
</feature>
<evidence type="ECO:0000256" key="5">
    <source>
        <dbReference type="SAM" id="MobiDB-lite"/>
    </source>
</evidence>
<evidence type="ECO:0000256" key="1">
    <source>
        <dbReference type="ARBA" id="ARBA00022723"/>
    </source>
</evidence>
<feature type="zinc finger region" description="C3H1-type" evidence="4">
    <location>
        <begin position="499"/>
        <end position="528"/>
    </location>
</feature>
<dbReference type="Pfam" id="PF13086">
    <property type="entry name" value="AAA_11"/>
    <property type="match status" value="3"/>
</dbReference>
<dbReference type="SMART" id="SM00028">
    <property type="entry name" value="TPR"/>
    <property type="match status" value="3"/>
</dbReference>
<name>A0A8W8MR29_MAGGI</name>
<dbReference type="FunFam" id="3.40.50.300:FF:000419">
    <property type="entry name" value="Probable helicase with zinc finger domain"/>
    <property type="match status" value="1"/>
</dbReference>
<keyword evidence="2 4" id="KW-0863">Zinc-finger</keyword>
<dbReference type="PROSITE" id="PS00028">
    <property type="entry name" value="ZINC_FINGER_C2H2_1"/>
    <property type="match status" value="1"/>
</dbReference>
<dbReference type="InterPro" id="IPR047187">
    <property type="entry name" value="SF1_C_Upf1"/>
</dbReference>
<evidence type="ECO:0000256" key="2">
    <source>
        <dbReference type="ARBA" id="ARBA00022771"/>
    </source>
</evidence>
<dbReference type="InterPro" id="IPR012340">
    <property type="entry name" value="NA-bd_OB-fold"/>
</dbReference>
<dbReference type="SUPFAM" id="SSF50249">
    <property type="entry name" value="Nucleic acid-binding proteins"/>
    <property type="match status" value="1"/>
</dbReference>
<feature type="compositionally biased region" description="Acidic residues" evidence="5">
    <location>
        <begin position="322"/>
        <end position="332"/>
    </location>
</feature>
<dbReference type="SUPFAM" id="SSF57667">
    <property type="entry name" value="beta-beta-alpha zinc fingers"/>
    <property type="match status" value="1"/>
</dbReference>
<dbReference type="InterPro" id="IPR027417">
    <property type="entry name" value="P-loop_NTPase"/>
</dbReference>
<dbReference type="Pfam" id="PF00773">
    <property type="entry name" value="RNB"/>
    <property type="match status" value="1"/>
</dbReference>
<dbReference type="GO" id="GO:0004386">
    <property type="term" value="F:helicase activity"/>
    <property type="evidence" value="ECO:0007669"/>
    <property type="project" value="InterPro"/>
</dbReference>
<dbReference type="GO" id="GO:0035196">
    <property type="term" value="P:miRNA processing"/>
    <property type="evidence" value="ECO:0007669"/>
    <property type="project" value="TreeGrafter"/>
</dbReference>
<feature type="region of interest" description="Disordered" evidence="5">
    <location>
        <begin position="702"/>
        <end position="722"/>
    </location>
</feature>
<evidence type="ECO:0000256" key="3">
    <source>
        <dbReference type="ARBA" id="ARBA00022833"/>
    </source>
</evidence>
<feature type="compositionally biased region" description="Pro residues" evidence="5">
    <location>
        <begin position="627"/>
        <end position="636"/>
    </location>
</feature>
<dbReference type="InterPro" id="IPR022755">
    <property type="entry name" value="Znf_C2H2_jaz"/>
</dbReference>
<feature type="region of interest" description="Disordered" evidence="5">
    <location>
        <begin position="386"/>
        <end position="421"/>
    </location>
</feature>
<evidence type="ECO:0000256" key="4">
    <source>
        <dbReference type="PROSITE-ProRule" id="PRU00723"/>
    </source>
</evidence>
<dbReference type="SUPFAM" id="SSF52540">
    <property type="entry name" value="P-loop containing nucleoside triphosphate hydrolases"/>
    <property type="match status" value="2"/>
</dbReference>
<dbReference type="InterPro" id="IPR056787">
    <property type="entry name" value="OB_HELZ2"/>
</dbReference>